<feature type="domain" description="Integrase catalytic" evidence="2">
    <location>
        <begin position="167"/>
        <end position="370"/>
    </location>
</feature>
<dbReference type="AlphaFoldDB" id="A0A285TXE9"/>
<dbReference type="GO" id="GO:0003676">
    <property type="term" value="F:nucleic acid binding"/>
    <property type="evidence" value="ECO:0007669"/>
    <property type="project" value="InterPro"/>
</dbReference>
<dbReference type="RefSeq" id="WP_097053393.1">
    <property type="nucleotide sequence ID" value="NZ_OBMM01000007.1"/>
</dbReference>
<reference evidence="3 5" key="1">
    <citation type="submission" date="2017-08" db="EMBL/GenBank/DDBJ databases">
        <authorList>
            <person name="de Groot N.N."/>
        </authorList>
    </citation>
    <scope>NUCLEOTIDE SEQUENCE [LARGE SCALE GENOMIC DNA]</scope>
    <source>
        <strain evidence="3 5">USBA 78</strain>
    </source>
</reference>
<accession>A0A285TXE9</accession>
<dbReference type="Pfam" id="PF09299">
    <property type="entry name" value="Mu-transpos_C"/>
    <property type="match status" value="1"/>
</dbReference>
<evidence type="ECO:0000313" key="4">
    <source>
        <dbReference type="EMBL" id="SOC30905.1"/>
    </source>
</evidence>
<protein>
    <submittedName>
        <fullName evidence="3">Putative transposase</fullName>
    </submittedName>
</protein>
<dbReference type="SUPFAM" id="SSF53098">
    <property type="entry name" value="Ribonuclease H-like"/>
    <property type="match status" value="1"/>
</dbReference>
<sequence length="566" mass="65307">MTFQNTQPDKIDDERWESALERRRVIERWLEIASPTKELAADFAAKLNCSVPTFYRWVQNFRKDHQTSSLVVGLNRGNKTKQRLHPDVEKIISDVIKNLYLTKERPIRARVVEEVELQCFKVNLSPPSKPTIYRRIADVPAFIATEHRYSKKKAKHLFEPHKGSATTATRPLEQVQIDHTPTDMTLVDPKEREGIDRAWITSAIDSYSRACMGFYLSFGAPSSLSTALCLTQSVLPKEQLLREHKISGNWSMQGLPEKIFVDNGSDFHSAAFKRGCDQHGISLDYRPKGAPQFGAVIERFIKTLNHRSHNIPGTTFSSSHHRGEYDSQGRACMTLKELEGYLLEFIVNVYNQRLHQGIGMPPAAKFEQGFGGNDPRSIVRRPRLPSNQKTFLIDFLPVMTRTVQRYGVRVDGINYYSDILGQILFDGDKRKFELRRDPRDISTLYLYHPEDKTYYELPYRDPSQPPMSIWELRHIKDRMRREGKDQVDEGRIFAGYEAMQNRIAESVASTQKAKKQRRTEKRRMNPHAVQTHAAKPAPAEPRETLSNDDLEFEFDPSMIESEIKIR</sequence>
<dbReference type="PROSITE" id="PS50994">
    <property type="entry name" value="INTEGRASE"/>
    <property type="match status" value="1"/>
</dbReference>
<dbReference type="EMBL" id="OBMM01000011">
    <property type="protein sequence ID" value="SOC30905.1"/>
    <property type="molecule type" value="Genomic_DNA"/>
</dbReference>
<evidence type="ECO:0000313" key="3">
    <source>
        <dbReference type="EMBL" id="SOC29818.1"/>
    </source>
</evidence>
<gene>
    <name evidence="3" type="ORF">SAMN05428964_107296</name>
    <name evidence="4" type="ORF">SAMN05428964_1116</name>
</gene>
<proteinExistence type="predicted"/>
<dbReference type="EMBL" id="OBMM01000007">
    <property type="protein sequence ID" value="SOC29818.1"/>
    <property type="molecule type" value="Genomic_DNA"/>
</dbReference>
<feature type="compositionally biased region" description="Basic residues" evidence="1">
    <location>
        <begin position="512"/>
        <end position="525"/>
    </location>
</feature>
<dbReference type="InterPro" id="IPR015378">
    <property type="entry name" value="Transposase-like_Mu_C"/>
</dbReference>
<name>A0A285TXE9_9PROT</name>
<dbReference type="InterPro" id="IPR036397">
    <property type="entry name" value="RNaseH_sf"/>
</dbReference>
<dbReference type="Gene3D" id="3.30.420.10">
    <property type="entry name" value="Ribonuclease H-like superfamily/Ribonuclease H"/>
    <property type="match status" value="1"/>
</dbReference>
<organism evidence="3 5">
    <name type="scientific">Thalassospira xiamenensis</name>
    <dbReference type="NCBI Taxonomy" id="220697"/>
    <lineage>
        <taxon>Bacteria</taxon>
        <taxon>Pseudomonadati</taxon>
        <taxon>Pseudomonadota</taxon>
        <taxon>Alphaproteobacteria</taxon>
        <taxon>Rhodospirillales</taxon>
        <taxon>Thalassospiraceae</taxon>
        <taxon>Thalassospira</taxon>
    </lineage>
</organism>
<evidence type="ECO:0000259" key="2">
    <source>
        <dbReference type="PROSITE" id="PS50994"/>
    </source>
</evidence>
<dbReference type="Proteomes" id="UP000219068">
    <property type="component" value="Unassembled WGS sequence"/>
</dbReference>
<evidence type="ECO:0000313" key="5">
    <source>
        <dbReference type="Proteomes" id="UP000219068"/>
    </source>
</evidence>
<dbReference type="InterPro" id="IPR012337">
    <property type="entry name" value="RNaseH-like_sf"/>
</dbReference>
<dbReference type="InterPro" id="IPR001584">
    <property type="entry name" value="Integrase_cat-core"/>
</dbReference>
<evidence type="ECO:0000256" key="1">
    <source>
        <dbReference type="SAM" id="MobiDB-lite"/>
    </source>
</evidence>
<dbReference type="GO" id="GO:0015074">
    <property type="term" value="P:DNA integration"/>
    <property type="evidence" value="ECO:0007669"/>
    <property type="project" value="InterPro"/>
</dbReference>
<feature type="region of interest" description="Disordered" evidence="1">
    <location>
        <begin position="504"/>
        <end position="553"/>
    </location>
</feature>